<accession>A4ABY4</accession>
<dbReference type="InterPro" id="IPR024072">
    <property type="entry name" value="DHFR-like_dom_sf"/>
</dbReference>
<dbReference type="PANTHER" id="PTHR48069">
    <property type="entry name" value="DIHYDROFOLATE REDUCTASE"/>
    <property type="match status" value="1"/>
</dbReference>
<dbReference type="GO" id="GO:0006730">
    <property type="term" value="P:one-carbon metabolic process"/>
    <property type="evidence" value="ECO:0007669"/>
    <property type="project" value="UniProtKB-KW"/>
</dbReference>
<dbReference type="EMBL" id="AAOA02000006">
    <property type="protein sequence ID" value="EAQ96434.1"/>
    <property type="molecule type" value="Genomic_DNA"/>
</dbReference>
<dbReference type="PROSITE" id="PS00075">
    <property type="entry name" value="DHFR_1"/>
    <property type="match status" value="1"/>
</dbReference>
<keyword evidence="4 8" id="KW-0554">One-carbon metabolism</keyword>
<dbReference type="PROSITE" id="PS51330">
    <property type="entry name" value="DHFR_2"/>
    <property type="match status" value="1"/>
</dbReference>
<dbReference type="CDD" id="cd00209">
    <property type="entry name" value="DHFR"/>
    <property type="match status" value="1"/>
</dbReference>
<dbReference type="RefSeq" id="WP_008293499.1">
    <property type="nucleotide sequence ID" value="NZ_CM002299.1"/>
</dbReference>
<dbReference type="GO" id="GO:0004146">
    <property type="term" value="F:dihydrofolate reductase activity"/>
    <property type="evidence" value="ECO:0007669"/>
    <property type="project" value="UniProtKB-EC"/>
</dbReference>
<dbReference type="STRING" id="314285.KT71_05402"/>
<dbReference type="InterPro" id="IPR001796">
    <property type="entry name" value="DHFR_dom"/>
</dbReference>
<reference evidence="12 13" key="1">
    <citation type="journal article" date="2007" name="Proc. Natl. Acad. Sci. U.S.A.">
        <title>Characterization of a marine gammaproteobacterium capable of aerobic anoxygenic photosynthesis.</title>
        <authorList>
            <person name="Fuchs B.M."/>
            <person name="Spring S."/>
            <person name="Teeling H."/>
            <person name="Quast C."/>
            <person name="Wulf J."/>
            <person name="Schattenhofer M."/>
            <person name="Yan S."/>
            <person name="Ferriera S."/>
            <person name="Johnson J."/>
            <person name="Glockner F.O."/>
            <person name="Amann R."/>
        </authorList>
    </citation>
    <scope>NUCLEOTIDE SEQUENCE [LARGE SCALE GENOMIC DNA]</scope>
    <source>
        <strain evidence="12">KT71</strain>
    </source>
</reference>
<comment type="caution">
    <text evidence="12">The sequence shown here is derived from an EMBL/GenBank/DDBJ whole genome shotgun (WGS) entry which is preliminary data.</text>
</comment>
<evidence type="ECO:0000256" key="8">
    <source>
        <dbReference type="PIRNR" id="PIRNR000194"/>
    </source>
</evidence>
<evidence type="ECO:0000256" key="4">
    <source>
        <dbReference type="ARBA" id="ARBA00022563"/>
    </source>
</evidence>
<dbReference type="PANTHER" id="PTHR48069:SF3">
    <property type="entry name" value="DIHYDROFOLATE REDUCTASE"/>
    <property type="match status" value="1"/>
</dbReference>
<sequence length="171" mass="18538">MSDLPIAVIVAAADNGVIGRNNALPWDVPGDLAHFKRTTMGKPILMGRLTFESIGRPLPGRTNIVISRDPGYEAEGVRSVESLDDAIALAESIALIDGSDELMVIGGAQIYALALPRASRLYLTRVHAEPAGDAFLTGIDWGEWEEVARQENAEEDGTPAHTFLEYTRRKP</sequence>
<gene>
    <name evidence="12" type="ORF">KT71_05402</name>
</gene>
<dbReference type="FunFam" id="3.40.430.10:FF:000001">
    <property type="entry name" value="Dihydrofolate reductase"/>
    <property type="match status" value="1"/>
</dbReference>
<keyword evidence="6 8" id="KW-0560">Oxidoreductase</keyword>
<evidence type="ECO:0000313" key="13">
    <source>
        <dbReference type="Proteomes" id="UP000019205"/>
    </source>
</evidence>
<evidence type="ECO:0000256" key="5">
    <source>
        <dbReference type="ARBA" id="ARBA00022857"/>
    </source>
</evidence>
<reference evidence="12 13" key="2">
    <citation type="journal article" date="2009" name="PLoS ONE">
        <title>The photosynthetic apparatus and its regulation in the aerobic gammaproteobacterium Congregibacter litoralis gen. nov., sp. nov.</title>
        <authorList>
            <person name="Spring S."/>
            <person name="Lunsdorf H."/>
            <person name="Fuchs B.M."/>
            <person name="Tindall B.J."/>
        </authorList>
    </citation>
    <scope>NUCLEOTIDE SEQUENCE [LARGE SCALE GENOMIC DNA]</scope>
    <source>
        <strain evidence="12">KT71</strain>
    </source>
</reference>
<dbReference type="GO" id="GO:0046452">
    <property type="term" value="P:dihydrofolate metabolic process"/>
    <property type="evidence" value="ECO:0007669"/>
    <property type="project" value="TreeGrafter"/>
</dbReference>
<dbReference type="InterPro" id="IPR012259">
    <property type="entry name" value="DHFR"/>
</dbReference>
<comment type="pathway">
    <text evidence="1 8">Cofactor biosynthesis; tetrahydrofolate biosynthesis; 5,6,7,8-tetrahydrofolate from 7,8-dihydrofolate: step 1/1.</text>
</comment>
<dbReference type="eggNOG" id="COG0262">
    <property type="taxonomic scope" value="Bacteria"/>
</dbReference>
<evidence type="ECO:0000256" key="10">
    <source>
        <dbReference type="SAM" id="MobiDB-lite"/>
    </source>
</evidence>
<feature type="domain" description="DHFR" evidence="11">
    <location>
        <begin position="5"/>
        <end position="168"/>
    </location>
</feature>
<dbReference type="SUPFAM" id="SSF53597">
    <property type="entry name" value="Dihydrofolate reductase-like"/>
    <property type="match status" value="1"/>
</dbReference>
<evidence type="ECO:0000256" key="2">
    <source>
        <dbReference type="ARBA" id="ARBA00009539"/>
    </source>
</evidence>
<dbReference type="UniPathway" id="UPA00077">
    <property type="reaction ID" value="UER00158"/>
</dbReference>
<dbReference type="GO" id="GO:0005829">
    <property type="term" value="C:cytosol"/>
    <property type="evidence" value="ECO:0007669"/>
    <property type="project" value="TreeGrafter"/>
</dbReference>
<dbReference type="EC" id="1.5.1.3" evidence="3 8"/>
<dbReference type="AlphaFoldDB" id="A4ABY4"/>
<dbReference type="PIRSF" id="PIRSF000194">
    <property type="entry name" value="DHFR"/>
    <property type="match status" value="1"/>
</dbReference>
<organism evidence="12 13">
    <name type="scientific">Congregibacter litoralis KT71</name>
    <dbReference type="NCBI Taxonomy" id="314285"/>
    <lineage>
        <taxon>Bacteria</taxon>
        <taxon>Pseudomonadati</taxon>
        <taxon>Pseudomonadota</taxon>
        <taxon>Gammaproteobacteria</taxon>
        <taxon>Cellvibrionales</taxon>
        <taxon>Halieaceae</taxon>
        <taxon>Congregibacter</taxon>
    </lineage>
</organism>
<dbReference type="GO" id="GO:0046655">
    <property type="term" value="P:folic acid metabolic process"/>
    <property type="evidence" value="ECO:0007669"/>
    <property type="project" value="TreeGrafter"/>
</dbReference>
<evidence type="ECO:0000313" key="12">
    <source>
        <dbReference type="EMBL" id="EAQ96434.1"/>
    </source>
</evidence>
<dbReference type="GO" id="GO:0046654">
    <property type="term" value="P:tetrahydrofolate biosynthetic process"/>
    <property type="evidence" value="ECO:0007669"/>
    <property type="project" value="UniProtKB-UniPathway"/>
</dbReference>
<protein>
    <recommendedName>
        <fullName evidence="3 8">Dihydrofolate reductase</fullName>
        <ecNumber evidence="3 8">1.5.1.3</ecNumber>
    </recommendedName>
</protein>
<evidence type="ECO:0000256" key="7">
    <source>
        <dbReference type="ARBA" id="ARBA00025067"/>
    </source>
</evidence>
<dbReference type="InterPro" id="IPR017925">
    <property type="entry name" value="DHFR_CS"/>
</dbReference>
<comment type="similarity">
    <text evidence="2 8 9">Belongs to the dihydrofolate reductase family.</text>
</comment>
<dbReference type="OrthoDB" id="9804315at2"/>
<evidence type="ECO:0000256" key="6">
    <source>
        <dbReference type="ARBA" id="ARBA00023002"/>
    </source>
</evidence>
<evidence type="ECO:0000256" key="1">
    <source>
        <dbReference type="ARBA" id="ARBA00004903"/>
    </source>
</evidence>
<dbReference type="Proteomes" id="UP000019205">
    <property type="component" value="Chromosome"/>
</dbReference>
<feature type="region of interest" description="Disordered" evidence="10">
    <location>
        <begin position="150"/>
        <end position="171"/>
    </location>
</feature>
<evidence type="ECO:0000256" key="9">
    <source>
        <dbReference type="RuleBase" id="RU004474"/>
    </source>
</evidence>
<dbReference type="HOGENOM" id="CLU_043966_5_1_6"/>
<dbReference type="Gene3D" id="3.40.430.10">
    <property type="entry name" value="Dihydrofolate Reductase, subunit A"/>
    <property type="match status" value="1"/>
</dbReference>
<evidence type="ECO:0000259" key="11">
    <source>
        <dbReference type="PROSITE" id="PS51330"/>
    </source>
</evidence>
<keyword evidence="5 8" id="KW-0521">NADP</keyword>
<evidence type="ECO:0000256" key="3">
    <source>
        <dbReference type="ARBA" id="ARBA00012856"/>
    </source>
</evidence>
<dbReference type="GO" id="GO:0070401">
    <property type="term" value="F:NADP+ binding"/>
    <property type="evidence" value="ECO:0007669"/>
    <property type="project" value="UniProtKB-ARBA"/>
</dbReference>
<name>A4ABY4_9GAMM</name>
<dbReference type="Pfam" id="PF00186">
    <property type="entry name" value="DHFR_1"/>
    <property type="match status" value="1"/>
</dbReference>
<proteinExistence type="inferred from homology"/>
<comment type="function">
    <text evidence="7 8">Key enzyme in folate metabolism. Catalyzes an essential reaction for de novo glycine and purine synthesis, and for DNA precursor synthesis.</text>
</comment>
<keyword evidence="13" id="KW-1185">Reference proteome</keyword>
<dbReference type="PRINTS" id="PR00070">
    <property type="entry name" value="DHFR"/>
</dbReference>
<comment type="catalytic activity">
    <reaction evidence="8">
        <text>(6S)-5,6,7,8-tetrahydrofolate + NADP(+) = 7,8-dihydrofolate + NADPH + H(+)</text>
        <dbReference type="Rhea" id="RHEA:15009"/>
        <dbReference type="ChEBI" id="CHEBI:15378"/>
        <dbReference type="ChEBI" id="CHEBI:57451"/>
        <dbReference type="ChEBI" id="CHEBI:57453"/>
        <dbReference type="ChEBI" id="CHEBI:57783"/>
        <dbReference type="ChEBI" id="CHEBI:58349"/>
        <dbReference type="EC" id="1.5.1.3"/>
    </reaction>
</comment>